<name>A0A517MQE8_9BACT</name>
<dbReference type="RefSeq" id="WP_145057047.1">
    <property type="nucleotide sequence ID" value="NZ_CP036263.1"/>
</dbReference>
<keyword evidence="1" id="KW-0808">Transferase</keyword>
<dbReference type="Proteomes" id="UP000319852">
    <property type="component" value="Chromosome"/>
</dbReference>
<gene>
    <name evidence="1" type="ORF">HG15A2_02660</name>
</gene>
<sequence>MKLLADDVLERSSVVVNCCMNRERNLLGTNGYDKELRLNPMDLLKELAATHGNARWLDLCCGTGKALIQAASLVESDDLAITIVGVDLVGQFLPSESKRLQLVQASLTHWSPDENFDLITCVHGLHYIGDKLDLVLRARSWLNPHGILVANLDASNFKIEGATSPRQIVEGLRQADFEFSSQHHLLKCYGRQKQRMPFQYVGADDQAGPNYTGQAVVDSYYRCSTTQAS</sequence>
<organism evidence="1 2">
    <name type="scientific">Adhaeretor mobilis</name>
    <dbReference type="NCBI Taxonomy" id="1930276"/>
    <lineage>
        <taxon>Bacteria</taxon>
        <taxon>Pseudomonadati</taxon>
        <taxon>Planctomycetota</taxon>
        <taxon>Planctomycetia</taxon>
        <taxon>Pirellulales</taxon>
        <taxon>Lacipirellulaceae</taxon>
        <taxon>Adhaeretor</taxon>
    </lineage>
</organism>
<keyword evidence="2" id="KW-1185">Reference proteome</keyword>
<dbReference type="AlphaFoldDB" id="A0A517MQE8"/>
<proteinExistence type="predicted"/>
<evidence type="ECO:0000313" key="2">
    <source>
        <dbReference type="Proteomes" id="UP000319852"/>
    </source>
</evidence>
<dbReference type="OrthoDB" id="517270at2"/>
<dbReference type="Pfam" id="PF13489">
    <property type="entry name" value="Methyltransf_23"/>
    <property type="match status" value="1"/>
</dbReference>
<dbReference type="CDD" id="cd02440">
    <property type="entry name" value="AdoMet_MTases"/>
    <property type="match status" value="1"/>
</dbReference>
<dbReference type="GO" id="GO:0008168">
    <property type="term" value="F:methyltransferase activity"/>
    <property type="evidence" value="ECO:0007669"/>
    <property type="project" value="UniProtKB-KW"/>
</dbReference>
<dbReference type="Gene3D" id="3.40.50.150">
    <property type="entry name" value="Vaccinia Virus protein VP39"/>
    <property type="match status" value="1"/>
</dbReference>
<protein>
    <submittedName>
        <fullName evidence="1">Trans-aconitate 2-methyltransferase</fullName>
    </submittedName>
</protein>
<dbReference type="SUPFAM" id="SSF53335">
    <property type="entry name" value="S-adenosyl-L-methionine-dependent methyltransferases"/>
    <property type="match status" value="1"/>
</dbReference>
<reference evidence="1 2" key="1">
    <citation type="submission" date="2019-02" db="EMBL/GenBank/DDBJ databases">
        <title>Deep-cultivation of Planctomycetes and their phenomic and genomic characterization uncovers novel biology.</title>
        <authorList>
            <person name="Wiegand S."/>
            <person name="Jogler M."/>
            <person name="Boedeker C."/>
            <person name="Pinto D."/>
            <person name="Vollmers J."/>
            <person name="Rivas-Marin E."/>
            <person name="Kohn T."/>
            <person name="Peeters S.H."/>
            <person name="Heuer A."/>
            <person name="Rast P."/>
            <person name="Oberbeckmann S."/>
            <person name="Bunk B."/>
            <person name="Jeske O."/>
            <person name="Meyerdierks A."/>
            <person name="Storesund J.E."/>
            <person name="Kallscheuer N."/>
            <person name="Luecker S."/>
            <person name="Lage O.M."/>
            <person name="Pohl T."/>
            <person name="Merkel B.J."/>
            <person name="Hornburger P."/>
            <person name="Mueller R.-W."/>
            <person name="Bruemmer F."/>
            <person name="Labrenz M."/>
            <person name="Spormann A.M."/>
            <person name="Op den Camp H."/>
            <person name="Overmann J."/>
            <person name="Amann R."/>
            <person name="Jetten M.S.M."/>
            <person name="Mascher T."/>
            <person name="Medema M.H."/>
            <person name="Devos D.P."/>
            <person name="Kaster A.-K."/>
            <person name="Ovreas L."/>
            <person name="Rohde M."/>
            <person name="Galperin M.Y."/>
            <person name="Jogler C."/>
        </authorList>
    </citation>
    <scope>NUCLEOTIDE SEQUENCE [LARGE SCALE GENOMIC DNA]</scope>
    <source>
        <strain evidence="1 2">HG15A2</strain>
    </source>
</reference>
<keyword evidence="1" id="KW-0489">Methyltransferase</keyword>
<accession>A0A517MQE8</accession>
<dbReference type="InterPro" id="IPR029063">
    <property type="entry name" value="SAM-dependent_MTases_sf"/>
</dbReference>
<evidence type="ECO:0000313" key="1">
    <source>
        <dbReference type="EMBL" id="QDS97007.1"/>
    </source>
</evidence>
<dbReference type="EMBL" id="CP036263">
    <property type="protein sequence ID" value="QDS97007.1"/>
    <property type="molecule type" value="Genomic_DNA"/>
</dbReference>
<dbReference type="GO" id="GO:0032259">
    <property type="term" value="P:methylation"/>
    <property type="evidence" value="ECO:0007669"/>
    <property type="project" value="UniProtKB-KW"/>
</dbReference>
<dbReference type="KEGG" id="amob:HG15A2_02660"/>